<evidence type="ECO:0000313" key="2">
    <source>
        <dbReference type="EMBL" id="SBV34538.1"/>
    </source>
</evidence>
<accession>A0A1Y5PX05</accession>
<dbReference type="CDD" id="cd00093">
    <property type="entry name" value="HTH_XRE"/>
    <property type="match status" value="1"/>
</dbReference>
<dbReference type="SUPFAM" id="SSF47413">
    <property type="entry name" value="lambda repressor-like DNA-binding domains"/>
    <property type="match status" value="1"/>
</dbReference>
<protein>
    <submittedName>
        <fullName evidence="2">Putative transcriptional regulator, XRE family</fullName>
    </submittedName>
</protein>
<dbReference type="InterPro" id="IPR001387">
    <property type="entry name" value="Cro/C1-type_HTH"/>
</dbReference>
<dbReference type="GO" id="GO:0003677">
    <property type="term" value="F:DNA binding"/>
    <property type="evidence" value="ECO:0007669"/>
    <property type="project" value="InterPro"/>
</dbReference>
<dbReference type="Gene3D" id="1.10.260.40">
    <property type="entry name" value="lambda repressor-like DNA-binding domains"/>
    <property type="match status" value="1"/>
</dbReference>
<feature type="domain" description="HTH cro/C1-type" evidence="1">
    <location>
        <begin position="18"/>
        <end position="75"/>
    </location>
</feature>
<gene>
    <name evidence="2" type="ORF">SPPYR_3423</name>
</gene>
<proteinExistence type="predicted"/>
<dbReference type="EMBL" id="LT598653">
    <property type="protein sequence ID" value="SBV34538.1"/>
    <property type="molecule type" value="Genomic_DNA"/>
</dbReference>
<dbReference type="InterPro" id="IPR010982">
    <property type="entry name" value="Lambda_DNA-bd_dom_sf"/>
</dbReference>
<sequence>MSDETDVGRKGEALGIYLKSLRSGTGLTLREVEDATGKDVSNAYLSQLENGKIAKPSPNVLHSLASVYKVSYAKLMERAGYISPNARSSDTAKHGRAATFSIDNLTLEEEKELLQYLSFVRQKAKP</sequence>
<dbReference type="PROSITE" id="PS50943">
    <property type="entry name" value="HTH_CROC1"/>
    <property type="match status" value="1"/>
</dbReference>
<organism evidence="2">
    <name type="scientific">uncultured Sphingopyxis sp</name>
    <dbReference type="NCBI Taxonomy" id="310581"/>
    <lineage>
        <taxon>Bacteria</taxon>
        <taxon>Pseudomonadati</taxon>
        <taxon>Pseudomonadota</taxon>
        <taxon>Alphaproteobacteria</taxon>
        <taxon>Sphingomonadales</taxon>
        <taxon>Sphingomonadaceae</taxon>
        <taxon>Sphingopyxis</taxon>
        <taxon>environmental samples</taxon>
    </lineage>
</organism>
<dbReference type="AlphaFoldDB" id="A0A1Y5PX05"/>
<dbReference type="KEGG" id="sphu:SPPYR_3423"/>
<reference evidence="2" key="1">
    <citation type="submission" date="2016-03" db="EMBL/GenBank/DDBJ databases">
        <authorList>
            <person name="Ploux O."/>
        </authorList>
    </citation>
    <scope>NUCLEOTIDE SEQUENCE</scope>
    <source>
        <strain evidence="2">UC10</strain>
    </source>
</reference>
<dbReference type="RefSeq" id="WP_295321523.1">
    <property type="nucleotide sequence ID" value="NZ_LT598653.1"/>
</dbReference>
<evidence type="ECO:0000259" key="1">
    <source>
        <dbReference type="PROSITE" id="PS50943"/>
    </source>
</evidence>
<dbReference type="Pfam" id="PF13560">
    <property type="entry name" value="HTH_31"/>
    <property type="match status" value="1"/>
</dbReference>
<dbReference type="SMART" id="SM00530">
    <property type="entry name" value="HTH_XRE"/>
    <property type="match status" value="1"/>
</dbReference>
<name>A0A1Y5PX05_9SPHN</name>